<dbReference type="Pfam" id="PF00106">
    <property type="entry name" value="adh_short"/>
    <property type="match status" value="1"/>
</dbReference>
<organism evidence="3 4">
    <name type="scientific">Verruconis gallopava</name>
    <dbReference type="NCBI Taxonomy" id="253628"/>
    <lineage>
        <taxon>Eukaryota</taxon>
        <taxon>Fungi</taxon>
        <taxon>Dikarya</taxon>
        <taxon>Ascomycota</taxon>
        <taxon>Pezizomycotina</taxon>
        <taxon>Dothideomycetes</taxon>
        <taxon>Pleosporomycetidae</taxon>
        <taxon>Venturiales</taxon>
        <taxon>Sympoventuriaceae</taxon>
        <taxon>Verruconis</taxon>
    </lineage>
</organism>
<evidence type="ECO:0000256" key="1">
    <source>
        <dbReference type="ARBA" id="ARBA00006484"/>
    </source>
</evidence>
<reference evidence="3 4" key="1">
    <citation type="submission" date="2015-01" db="EMBL/GenBank/DDBJ databases">
        <title>The Genome Sequence of Ochroconis gallopava CBS43764.</title>
        <authorList>
            <consortium name="The Broad Institute Genomics Platform"/>
            <person name="Cuomo C."/>
            <person name="de Hoog S."/>
            <person name="Gorbushina A."/>
            <person name="Stielow B."/>
            <person name="Teixiera M."/>
            <person name="Abouelleil A."/>
            <person name="Chapman S.B."/>
            <person name="Priest M."/>
            <person name="Young S.K."/>
            <person name="Wortman J."/>
            <person name="Nusbaum C."/>
            <person name="Birren B."/>
        </authorList>
    </citation>
    <scope>NUCLEOTIDE SEQUENCE [LARGE SCALE GENOMIC DNA]</scope>
    <source>
        <strain evidence="3 4">CBS 43764</strain>
    </source>
</reference>
<accession>A0A0D1Y2T9</accession>
<dbReference type="SUPFAM" id="SSF51735">
    <property type="entry name" value="NAD(P)-binding Rossmann-fold domains"/>
    <property type="match status" value="1"/>
</dbReference>
<keyword evidence="4" id="KW-1185">Reference proteome</keyword>
<protein>
    <recommendedName>
        <fullName evidence="5">WW domain-containing oxidoreductase</fullName>
    </recommendedName>
</protein>
<dbReference type="PANTHER" id="PTHR24320:SF272">
    <property type="entry name" value="NAD(P)-BINDING ROSSMANN-FOLD SUPERFAMILY PROTEIN"/>
    <property type="match status" value="1"/>
</dbReference>
<dbReference type="InterPro" id="IPR002347">
    <property type="entry name" value="SDR_fam"/>
</dbReference>
<dbReference type="OrthoDB" id="191139at2759"/>
<dbReference type="GeneID" id="27308232"/>
<dbReference type="RefSeq" id="XP_016219230.1">
    <property type="nucleotide sequence ID" value="XM_016352973.1"/>
</dbReference>
<dbReference type="PANTHER" id="PTHR24320">
    <property type="entry name" value="RETINOL DEHYDROGENASE"/>
    <property type="match status" value="1"/>
</dbReference>
<dbReference type="STRING" id="253628.A0A0D1Y2T9"/>
<evidence type="ECO:0000256" key="2">
    <source>
        <dbReference type="ARBA" id="ARBA00023002"/>
    </source>
</evidence>
<evidence type="ECO:0000313" key="4">
    <source>
        <dbReference type="Proteomes" id="UP000053259"/>
    </source>
</evidence>
<evidence type="ECO:0000313" key="3">
    <source>
        <dbReference type="EMBL" id="KIW09361.1"/>
    </source>
</evidence>
<evidence type="ECO:0008006" key="5">
    <source>
        <dbReference type="Google" id="ProtNLM"/>
    </source>
</evidence>
<comment type="similarity">
    <text evidence="1">Belongs to the short-chain dehydrogenases/reductases (SDR) family.</text>
</comment>
<dbReference type="AlphaFoldDB" id="A0A0D1Y2T9"/>
<dbReference type="InterPro" id="IPR036291">
    <property type="entry name" value="NAD(P)-bd_dom_sf"/>
</dbReference>
<dbReference type="InParanoid" id="A0A0D1Y2T9"/>
<dbReference type="GO" id="GO:0016491">
    <property type="term" value="F:oxidoreductase activity"/>
    <property type="evidence" value="ECO:0007669"/>
    <property type="project" value="UniProtKB-KW"/>
</dbReference>
<sequence length="346" mass="37976">MSRYAERYASRKGPGDQRPTALEIVQDENLVGKLTGRVALVTGVSSGIGIETMRAFHAAGLTVYGTVRNLAKGQKVVDEILAADPDNKARIELIEIDLESFDSIRAGAAEFLRKENTLNILVNNAGVMACPEGRTKDGWEIQFGTNHLGHFLLFQLLKATLLASATPEFPSRVVSVSSIGHRSNSINFENINLEGEYEPFKAYGQSKTANIWFANEIERRYGAKHLHATSVHPGGILSGLMVHVADTPEIKSLSKDPVALAYFKTPEQGAATSVYAALSEEWKNKGGKYLSDCVEQSPFPSDASHWMSIADGDGYERWAYDPESEKKLWATSLKAVNIEDDQKNNN</sequence>
<dbReference type="Proteomes" id="UP000053259">
    <property type="component" value="Unassembled WGS sequence"/>
</dbReference>
<name>A0A0D1Y2T9_9PEZI</name>
<dbReference type="VEuPathDB" id="FungiDB:PV09_00259"/>
<dbReference type="PRINTS" id="PR00081">
    <property type="entry name" value="GDHRDH"/>
</dbReference>
<keyword evidence="2" id="KW-0560">Oxidoreductase</keyword>
<dbReference type="EMBL" id="KN847529">
    <property type="protein sequence ID" value="KIW09361.1"/>
    <property type="molecule type" value="Genomic_DNA"/>
</dbReference>
<proteinExistence type="inferred from homology"/>
<dbReference type="Gene3D" id="3.40.50.720">
    <property type="entry name" value="NAD(P)-binding Rossmann-like Domain"/>
    <property type="match status" value="1"/>
</dbReference>
<dbReference type="HOGENOM" id="CLU_010194_44_0_1"/>
<gene>
    <name evidence="3" type="ORF">PV09_00259</name>
</gene>
<dbReference type="CDD" id="cd05327">
    <property type="entry name" value="retinol-DH_like_SDR_c_like"/>
    <property type="match status" value="1"/>
</dbReference>